<dbReference type="AlphaFoldDB" id="A0A6L2MIT1"/>
<evidence type="ECO:0000313" key="1">
    <source>
        <dbReference type="EMBL" id="GEU72384.1"/>
    </source>
</evidence>
<protein>
    <submittedName>
        <fullName evidence="1">Uncharacterized protein</fullName>
    </submittedName>
</protein>
<reference evidence="1" key="1">
    <citation type="journal article" date="2019" name="Sci. Rep.">
        <title>Draft genome of Tanacetum cinerariifolium, the natural source of mosquito coil.</title>
        <authorList>
            <person name="Yamashiro T."/>
            <person name="Shiraishi A."/>
            <person name="Satake H."/>
            <person name="Nakayama K."/>
        </authorList>
    </citation>
    <scope>NUCLEOTIDE SEQUENCE</scope>
</reference>
<dbReference type="EMBL" id="BKCJ010006482">
    <property type="protein sequence ID" value="GEU72384.1"/>
    <property type="molecule type" value="Genomic_DNA"/>
</dbReference>
<gene>
    <name evidence="1" type="ORF">Tci_044362</name>
</gene>
<sequence length="421" mass="46162">GNKRQDENQLTSDGEACLAFDNRYIKRCDLDCGPRSFEVHNEGEELLWSIASRMNKMTGKGDAGVSLPRTLVRGSQNPNSELDYTLHFNNRSYERSAFGGIDVAATFGVLLSTVGDLHKLINDIEAGKHDELLFGMTSGDRMETLDALGSICNSIQANRNNAYVIPCKVSHADNSINLNVDESTIPSDPIVQSVDINTKSTSYAGAAGVSAKEQPKVNSNFHTLVADLIFDGVNVFIPRKVFDKEQLGKTWAEKDYDEFQMLLFKFDSRAGLEAISQRIIDMHFDMGKLHDVPIQVFEEDGISLISTFIEADLVDVVTIGIPSLSGDGLPKKPSMLSMNGGHPDVTYKKRKGKSKSTNVGQFTGPSVKQNVRYEPKATTTAPKKGATYVGNTSQSSSMLKTTAREYYQEVLGASCKELFDA</sequence>
<accession>A0A6L2MIT1</accession>
<comment type="caution">
    <text evidence="1">The sequence shown here is derived from an EMBL/GenBank/DDBJ whole genome shotgun (WGS) entry which is preliminary data.</text>
</comment>
<feature type="non-terminal residue" evidence="1">
    <location>
        <position position="1"/>
    </location>
</feature>
<organism evidence="1">
    <name type="scientific">Tanacetum cinerariifolium</name>
    <name type="common">Dalmatian daisy</name>
    <name type="synonym">Chrysanthemum cinerariifolium</name>
    <dbReference type="NCBI Taxonomy" id="118510"/>
    <lineage>
        <taxon>Eukaryota</taxon>
        <taxon>Viridiplantae</taxon>
        <taxon>Streptophyta</taxon>
        <taxon>Embryophyta</taxon>
        <taxon>Tracheophyta</taxon>
        <taxon>Spermatophyta</taxon>
        <taxon>Magnoliopsida</taxon>
        <taxon>eudicotyledons</taxon>
        <taxon>Gunneridae</taxon>
        <taxon>Pentapetalae</taxon>
        <taxon>asterids</taxon>
        <taxon>campanulids</taxon>
        <taxon>Asterales</taxon>
        <taxon>Asteraceae</taxon>
        <taxon>Asteroideae</taxon>
        <taxon>Anthemideae</taxon>
        <taxon>Anthemidinae</taxon>
        <taxon>Tanacetum</taxon>
    </lineage>
</organism>
<proteinExistence type="predicted"/>
<name>A0A6L2MIT1_TANCI</name>